<keyword evidence="2" id="KW-1185">Reference proteome</keyword>
<proteinExistence type="predicted"/>
<dbReference type="EMBL" id="JARKNE010000010">
    <property type="protein sequence ID" value="KAK5794664.1"/>
    <property type="molecule type" value="Genomic_DNA"/>
</dbReference>
<evidence type="ECO:0000313" key="1">
    <source>
        <dbReference type="EMBL" id="KAK5794664.1"/>
    </source>
</evidence>
<evidence type="ECO:0000313" key="2">
    <source>
        <dbReference type="Proteomes" id="UP001358586"/>
    </source>
</evidence>
<dbReference type="Proteomes" id="UP001358586">
    <property type="component" value="Chromosome 10"/>
</dbReference>
<organism evidence="1 2">
    <name type="scientific">Gossypium arboreum</name>
    <name type="common">Tree cotton</name>
    <name type="synonym">Gossypium nanking</name>
    <dbReference type="NCBI Taxonomy" id="29729"/>
    <lineage>
        <taxon>Eukaryota</taxon>
        <taxon>Viridiplantae</taxon>
        <taxon>Streptophyta</taxon>
        <taxon>Embryophyta</taxon>
        <taxon>Tracheophyta</taxon>
        <taxon>Spermatophyta</taxon>
        <taxon>Magnoliopsida</taxon>
        <taxon>eudicotyledons</taxon>
        <taxon>Gunneridae</taxon>
        <taxon>Pentapetalae</taxon>
        <taxon>rosids</taxon>
        <taxon>malvids</taxon>
        <taxon>Malvales</taxon>
        <taxon>Malvaceae</taxon>
        <taxon>Malvoideae</taxon>
        <taxon>Gossypium</taxon>
    </lineage>
</organism>
<reference evidence="1 2" key="1">
    <citation type="submission" date="2023-03" db="EMBL/GenBank/DDBJ databases">
        <title>WGS of Gossypium arboreum.</title>
        <authorList>
            <person name="Yu D."/>
        </authorList>
    </citation>
    <scope>NUCLEOTIDE SEQUENCE [LARGE SCALE GENOMIC DNA]</scope>
    <source>
        <tissue evidence="1">Leaf</tissue>
    </source>
</reference>
<accession>A0ABR0NI32</accession>
<protein>
    <submittedName>
        <fullName evidence="1">Uncharacterized protein</fullName>
    </submittedName>
</protein>
<gene>
    <name evidence="1" type="ORF">PVK06_035903</name>
</gene>
<name>A0ABR0NI32_GOSAR</name>
<comment type="caution">
    <text evidence="1">The sequence shown here is derived from an EMBL/GenBank/DDBJ whole genome shotgun (WGS) entry which is preliminary data.</text>
</comment>
<sequence>MGGIREEIELVRPIRDGPVKERTVGRSSTVSSLVNAATGPSKSMVDMDSTCNMITQPTGVLESSCTESFTQVIEVGELAKSFDSTSQVNKAGVSTKPLNTPVLNILSDAESSKLASNCPNFNPINFSCFNPVFVGQETSKDEASNKLTKNESSTLDLVDIQIDEF</sequence>